<accession>A0A8X6J2T7</accession>
<name>A0A8X6J2T7_TRICU</name>
<dbReference type="EMBL" id="BMAO01027494">
    <property type="protein sequence ID" value="GFR17535.1"/>
    <property type="molecule type" value="Genomic_DNA"/>
</dbReference>
<comment type="caution">
    <text evidence="3">The sequence shown here is derived from an EMBL/GenBank/DDBJ whole genome shotgun (WGS) entry which is preliminary data.</text>
</comment>
<keyword evidence="1" id="KW-0812">Transmembrane</keyword>
<evidence type="ECO:0000313" key="3">
    <source>
        <dbReference type="EMBL" id="GFR17535.1"/>
    </source>
</evidence>
<dbReference type="Proteomes" id="UP000887116">
    <property type="component" value="Unassembled WGS sequence"/>
</dbReference>
<evidence type="ECO:0000313" key="2">
    <source>
        <dbReference type="EMBL" id="GFQ72387.1"/>
    </source>
</evidence>
<sequence length="108" mass="12147">MHINQQQSSNTSKKDIILQLLQSSVLKQRNLNDKISHEEISRLINDIISSSEDNTGELRRSKRNPLLPLLPVFMLGVRTVALGSRALALGASDFALIMYRVLRVLSHL</sequence>
<keyword evidence="1" id="KW-0472">Membrane</keyword>
<dbReference type="AlphaFoldDB" id="A0A8X6J2T7"/>
<gene>
    <name evidence="3" type="ORF">TNCT_190851</name>
    <name evidence="2" type="ORF">TNCT_507191</name>
</gene>
<evidence type="ECO:0000313" key="4">
    <source>
        <dbReference type="Proteomes" id="UP000887116"/>
    </source>
</evidence>
<proteinExistence type="predicted"/>
<dbReference type="EMBL" id="BMAO01021165">
    <property type="protein sequence ID" value="GFQ72387.1"/>
    <property type="molecule type" value="Genomic_DNA"/>
</dbReference>
<protein>
    <submittedName>
        <fullName evidence="3">Uncharacterized protein</fullName>
    </submittedName>
</protein>
<feature type="transmembrane region" description="Helical" evidence="1">
    <location>
        <begin position="66"/>
        <end position="88"/>
    </location>
</feature>
<keyword evidence="1" id="KW-1133">Transmembrane helix</keyword>
<evidence type="ECO:0000256" key="1">
    <source>
        <dbReference type="SAM" id="Phobius"/>
    </source>
</evidence>
<reference evidence="3" key="1">
    <citation type="submission" date="2020-07" db="EMBL/GenBank/DDBJ databases">
        <title>Multicomponent nature underlies the extraordinary mechanical properties of spider dragline silk.</title>
        <authorList>
            <person name="Kono N."/>
            <person name="Nakamura H."/>
            <person name="Mori M."/>
            <person name="Yoshida Y."/>
            <person name="Ohtoshi R."/>
            <person name="Malay A.D."/>
            <person name="Moran D.A.P."/>
            <person name="Tomita M."/>
            <person name="Numata K."/>
            <person name="Arakawa K."/>
        </authorList>
    </citation>
    <scope>NUCLEOTIDE SEQUENCE</scope>
</reference>
<keyword evidence="4" id="KW-1185">Reference proteome</keyword>
<organism evidence="3 4">
    <name type="scientific">Trichonephila clavata</name>
    <name type="common">Joro spider</name>
    <name type="synonym">Nephila clavata</name>
    <dbReference type="NCBI Taxonomy" id="2740835"/>
    <lineage>
        <taxon>Eukaryota</taxon>
        <taxon>Metazoa</taxon>
        <taxon>Ecdysozoa</taxon>
        <taxon>Arthropoda</taxon>
        <taxon>Chelicerata</taxon>
        <taxon>Arachnida</taxon>
        <taxon>Araneae</taxon>
        <taxon>Araneomorphae</taxon>
        <taxon>Entelegynae</taxon>
        <taxon>Araneoidea</taxon>
        <taxon>Nephilidae</taxon>
        <taxon>Trichonephila</taxon>
    </lineage>
</organism>